<dbReference type="Pfam" id="PF13727">
    <property type="entry name" value="CoA_binding_3"/>
    <property type="match status" value="1"/>
</dbReference>
<comment type="similarity">
    <text evidence="2">Belongs to the bacterial sugar transferase family.</text>
</comment>
<feature type="transmembrane region" description="Helical" evidence="7">
    <location>
        <begin position="299"/>
        <end position="322"/>
    </location>
</feature>
<dbReference type="InterPro" id="IPR017475">
    <property type="entry name" value="EPS_sugar_tfrase"/>
</dbReference>
<dbReference type="RefSeq" id="WP_141006163.1">
    <property type="nucleotide sequence ID" value="NZ_BAAAOR010000021.1"/>
</dbReference>
<gene>
    <name evidence="9" type="ORF">GCM10009788_24870</name>
</gene>
<dbReference type="Proteomes" id="UP001500842">
    <property type="component" value="Unassembled WGS sequence"/>
</dbReference>
<keyword evidence="5 7" id="KW-1133">Transmembrane helix</keyword>
<accession>A0ABN2ALG3</accession>
<keyword evidence="6 7" id="KW-0472">Membrane</keyword>
<evidence type="ECO:0000256" key="5">
    <source>
        <dbReference type="ARBA" id="ARBA00022989"/>
    </source>
</evidence>
<feature type="transmembrane region" description="Helical" evidence="7">
    <location>
        <begin position="65"/>
        <end position="84"/>
    </location>
</feature>
<keyword evidence="4 7" id="KW-0812">Transmembrane</keyword>
<evidence type="ECO:0000256" key="1">
    <source>
        <dbReference type="ARBA" id="ARBA00004141"/>
    </source>
</evidence>
<evidence type="ECO:0000256" key="2">
    <source>
        <dbReference type="ARBA" id="ARBA00006464"/>
    </source>
</evidence>
<evidence type="ECO:0000313" key="9">
    <source>
        <dbReference type="EMBL" id="GAA1520081.1"/>
    </source>
</evidence>
<evidence type="ECO:0000313" key="10">
    <source>
        <dbReference type="Proteomes" id="UP001500842"/>
    </source>
</evidence>
<dbReference type="PANTHER" id="PTHR30576">
    <property type="entry name" value="COLANIC BIOSYNTHESIS UDP-GLUCOSE LIPID CARRIER TRANSFERASE"/>
    <property type="match status" value="1"/>
</dbReference>
<feature type="domain" description="Bacterial sugar transferase" evidence="8">
    <location>
        <begin position="294"/>
        <end position="481"/>
    </location>
</feature>
<proteinExistence type="inferred from homology"/>
<dbReference type="EMBL" id="BAAAOR010000021">
    <property type="protein sequence ID" value="GAA1520081.1"/>
    <property type="molecule type" value="Genomic_DNA"/>
</dbReference>
<feature type="transmembrane region" description="Helical" evidence="7">
    <location>
        <begin position="96"/>
        <end position="118"/>
    </location>
</feature>
<evidence type="ECO:0000256" key="6">
    <source>
        <dbReference type="ARBA" id="ARBA00023136"/>
    </source>
</evidence>
<comment type="subcellular location">
    <subcellularLocation>
        <location evidence="1">Membrane</location>
        <topology evidence="1">Multi-pass membrane protein</topology>
    </subcellularLocation>
</comment>
<evidence type="ECO:0000259" key="8">
    <source>
        <dbReference type="Pfam" id="PF02397"/>
    </source>
</evidence>
<evidence type="ECO:0000256" key="3">
    <source>
        <dbReference type="ARBA" id="ARBA00022679"/>
    </source>
</evidence>
<comment type="caution">
    <text evidence="9">The sequence shown here is derived from an EMBL/GenBank/DDBJ whole genome shotgun (WGS) entry which is preliminary data.</text>
</comment>
<dbReference type="InterPro" id="IPR003362">
    <property type="entry name" value="Bact_transf"/>
</dbReference>
<evidence type="ECO:0000256" key="7">
    <source>
        <dbReference type="SAM" id="Phobius"/>
    </source>
</evidence>
<organism evidence="9 10">
    <name type="scientific">Nocardioides humi</name>
    <dbReference type="NCBI Taxonomy" id="449461"/>
    <lineage>
        <taxon>Bacteria</taxon>
        <taxon>Bacillati</taxon>
        <taxon>Actinomycetota</taxon>
        <taxon>Actinomycetes</taxon>
        <taxon>Propionibacteriales</taxon>
        <taxon>Nocardioidaceae</taxon>
        <taxon>Nocardioides</taxon>
    </lineage>
</organism>
<dbReference type="PANTHER" id="PTHR30576:SF10">
    <property type="entry name" value="SLL5057 PROTEIN"/>
    <property type="match status" value="1"/>
</dbReference>
<dbReference type="Gene3D" id="3.40.50.720">
    <property type="entry name" value="NAD(P)-binding Rossmann-like Domain"/>
    <property type="match status" value="1"/>
</dbReference>
<protein>
    <submittedName>
        <fullName evidence="9">Sugar transferase</fullName>
    </submittedName>
</protein>
<feature type="transmembrane region" description="Helical" evidence="7">
    <location>
        <begin position="21"/>
        <end position="45"/>
    </location>
</feature>
<reference evidence="9 10" key="1">
    <citation type="journal article" date="2019" name="Int. J. Syst. Evol. Microbiol.">
        <title>The Global Catalogue of Microorganisms (GCM) 10K type strain sequencing project: providing services to taxonomists for standard genome sequencing and annotation.</title>
        <authorList>
            <consortium name="The Broad Institute Genomics Platform"/>
            <consortium name="The Broad Institute Genome Sequencing Center for Infectious Disease"/>
            <person name="Wu L."/>
            <person name="Ma J."/>
        </authorList>
    </citation>
    <scope>NUCLEOTIDE SEQUENCE [LARGE SCALE GENOMIC DNA]</scope>
    <source>
        <strain evidence="9 10">JCM 14942</strain>
    </source>
</reference>
<dbReference type="NCBIfam" id="TIGR03025">
    <property type="entry name" value="EPS_sugtrans"/>
    <property type="match status" value="1"/>
</dbReference>
<evidence type="ECO:0000256" key="4">
    <source>
        <dbReference type="ARBA" id="ARBA00022692"/>
    </source>
</evidence>
<keyword evidence="3 9" id="KW-0808">Transferase</keyword>
<name>A0ABN2ALG3_9ACTN</name>
<sequence>MTVTDRTRRAVGTPPRARHTLAVFTWCVFALDVAIIALVGTLALLGRERLSIFTRHSSVHEQLGVVGPLSIAAWLLVTALMGGYRRDLLGSGAEEFKRVFQACIVTAGLVGVGCYLAKYQLARGFFVLAFTLGPILLLAGRWYARRLLHALRQRGRLQVRVLVAGSPEGVDEMTAALRRESWLGYSVIGSVLPSDRDVAEETRGGIPVLGTIDHLTSVADEQRADLVVFASGSIPDPTHMKESIWALEDQNVDVALAPHLDDISHERIRIRPVGGVPLIQVDSPTWADAGTLGKRSFDVIGALLLLVLLVPILLVATAAIWLHDRGPILFRHGRVGRNGEPFECLKLRTMRVDAERMIGRLQEQTGRNALLFKMKDDPRVTRPGRWLRRFSIDELPQLVNVLRGEMSLVGPRPQVDREVALYDGPMSRRLLVRPGMTGLWQVSGRNNLDAGEAMRLDLYYVDNWSMLQDLNILVRTLRAVVSSDGAY</sequence>
<feature type="transmembrane region" description="Helical" evidence="7">
    <location>
        <begin position="124"/>
        <end position="144"/>
    </location>
</feature>
<dbReference type="Pfam" id="PF02397">
    <property type="entry name" value="Bac_transf"/>
    <property type="match status" value="1"/>
</dbReference>
<dbReference type="GO" id="GO:0016740">
    <property type="term" value="F:transferase activity"/>
    <property type="evidence" value="ECO:0007669"/>
    <property type="project" value="UniProtKB-KW"/>
</dbReference>
<keyword evidence="10" id="KW-1185">Reference proteome</keyword>